<dbReference type="EMBL" id="JAROCC010000014">
    <property type="protein sequence ID" value="MDN4608778.1"/>
    <property type="molecule type" value="Genomic_DNA"/>
</dbReference>
<dbReference type="PANTHER" id="PTHR43390">
    <property type="entry name" value="SIGNAL PEPTIDASE I"/>
    <property type="match status" value="1"/>
</dbReference>
<evidence type="ECO:0000313" key="5">
    <source>
        <dbReference type="EMBL" id="MDN4608778.1"/>
    </source>
</evidence>
<dbReference type="InterPro" id="IPR000223">
    <property type="entry name" value="Pept_S26A_signal_pept_1"/>
</dbReference>
<keyword evidence="6" id="KW-1185">Reference proteome</keyword>
<keyword evidence="3" id="KW-0645">Protease</keyword>
<comment type="catalytic activity">
    <reaction evidence="3">
        <text>Cleavage of hydrophobic, N-terminal signal or leader sequences from secreted and periplasmic proteins.</text>
        <dbReference type="EC" id="3.4.21.89"/>
    </reaction>
</comment>
<keyword evidence="3" id="KW-0472">Membrane</keyword>
<evidence type="ECO:0000259" key="4">
    <source>
        <dbReference type="Pfam" id="PF10502"/>
    </source>
</evidence>
<proteinExistence type="inferred from homology"/>
<keyword evidence="3" id="KW-1133">Transmembrane helix</keyword>
<dbReference type="SUPFAM" id="SSF51306">
    <property type="entry name" value="LexA/Signal peptidase"/>
    <property type="match status" value="1"/>
</dbReference>
<dbReference type="GO" id="GO:0009003">
    <property type="term" value="F:signal peptidase activity"/>
    <property type="evidence" value="ECO:0007669"/>
    <property type="project" value="UniProtKB-EC"/>
</dbReference>
<evidence type="ECO:0000256" key="3">
    <source>
        <dbReference type="RuleBase" id="RU362042"/>
    </source>
</evidence>
<comment type="caution">
    <text evidence="5">The sequence shown here is derived from an EMBL/GenBank/DDBJ whole genome shotgun (WGS) entry which is preliminary data.</text>
</comment>
<accession>A0ABT8JUD6</accession>
<evidence type="ECO:0000256" key="2">
    <source>
        <dbReference type="ARBA" id="ARBA00009370"/>
    </source>
</evidence>
<name>A0ABT8JUD6_9BACL</name>
<feature type="transmembrane region" description="Helical" evidence="3">
    <location>
        <begin position="49"/>
        <end position="67"/>
    </location>
</feature>
<dbReference type="RefSeq" id="WP_301245107.1">
    <property type="nucleotide sequence ID" value="NZ_JAROCC010000014.1"/>
</dbReference>
<dbReference type="Gene3D" id="2.10.109.10">
    <property type="entry name" value="Umud Fragment, subunit A"/>
    <property type="match status" value="1"/>
</dbReference>
<dbReference type="Pfam" id="PF10502">
    <property type="entry name" value="Peptidase_S26"/>
    <property type="match status" value="1"/>
</dbReference>
<reference evidence="5" key="1">
    <citation type="submission" date="2023-03" db="EMBL/GenBank/DDBJ databases">
        <title>MT1 and MT2 Draft Genomes of Novel Species.</title>
        <authorList>
            <person name="Venkateswaran K."/>
        </authorList>
    </citation>
    <scope>NUCLEOTIDE SEQUENCE</scope>
    <source>
        <strain evidence="5">F6_3S_P_2</strain>
    </source>
</reference>
<comment type="subcellular location">
    <subcellularLocation>
        <location evidence="1">Cell membrane</location>
        <topology evidence="1">Single-pass type II membrane protein</topology>
    </subcellularLocation>
    <subcellularLocation>
        <location evidence="3">Membrane</location>
        <topology evidence="3">Single-pass type II membrane protein</topology>
    </subcellularLocation>
</comment>
<dbReference type="InterPro" id="IPR036286">
    <property type="entry name" value="LexA/Signal_pep-like_sf"/>
</dbReference>
<feature type="domain" description="Peptidase S26" evidence="4">
    <location>
        <begin position="242"/>
        <end position="375"/>
    </location>
</feature>
<dbReference type="NCBIfam" id="TIGR02227">
    <property type="entry name" value="sigpep_I_bact"/>
    <property type="match status" value="1"/>
</dbReference>
<comment type="similarity">
    <text evidence="2 3">Belongs to the peptidase S26 family.</text>
</comment>
<evidence type="ECO:0000313" key="6">
    <source>
        <dbReference type="Proteomes" id="UP001175097"/>
    </source>
</evidence>
<keyword evidence="3 5" id="KW-0378">Hydrolase</keyword>
<sequence length="382" mass="43523">MKHLSDEKIVSELEQLGEVFRPSSMQKEKMRRQISMQTRPNKSFRIRKLLPTFLSVIVLFSVGFGLYSNLSETGTNNVTASWDGMVVEQISLTSPTHYLLTFSGTTLTIKDIFTGFGPDPEITKEKVLRGYNIKEPFLTPGMYENYSITQNGDTYTLKVDGETGFTYNFEKIGPRILVGEDGVEFSTRTTYLDSLDVITDDVTPERLDIAPQTEHTFLIEWGSDAMDRGKHDFETHEHGKLVVSTDFNKLQRGQPVYYHMPPFEITKNPAIPEMYIGRVVGLPGETVEIKGGQVYIDGKKLDTFYGKATVRGMGEEEYFKTAPKRNISQAWRDYFNMDVAPVIVKENTVYLLVDHWWRGTDSRDFGPLPIEKIEGIILGYEK</sequence>
<evidence type="ECO:0000256" key="1">
    <source>
        <dbReference type="ARBA" id="ARBA00004401"/>
    </source>
</evidence>
<organism evidence="5 6">
    <name type="scientific">Sporosarcina highlanderae</name>
    <dbReference type="NCBI Taxonomy" id="3035916"/>
    <lineage>
        <taxon>Bacteria</taxon>
        <taxon>Bacillati</taxon>
        <taxon>Bacillota</taxon>
        <taxon>Bacilli</taxon>
        <taxon>Bacillales</taxon>
        <taxon>Caryophanaceae</taxon>
        <taxon>Sporosarcina</taxon>
    </lineage>
</organism>
<keyword evidence="3" id="KW-0812">Transmembrane</keyword>
<gene>
    <name evidence="5" type="primary">lepB</name>
    <name evidence="5" type="ORF">P5G49_15060</name>
</gene>
<dbReference type="EC" id="3.4.21.89" evidence="3"/>
<dbReference type="PANTHER" id="PTHR43390:SF1">
    <property type="entry name" value="CHLOROPLAST PROCESSING PEPTIDASE"/>
    <property type="match status" value="1"/>
</dbReference>
<protein>
    <recommendedName>
        <fullName evidence="3">Signal peptidase I</fullName>
        <ecNumber evidence="3">3.4.21.89</ecNumber>
    </recommendedName>
</protein>
<dbReference type="InterPro" id="IPR019533">
    <property type="entry name" value="Peptidase_S26"/>
</dbReference>
<dbReference type="Proteomes" id="UP001175097">
    <property type="component" value="Unassembled WGS sequence"/>
</dbReference>